<evidence type="ECO:0000313" key="3">
    <source>
        <dbReference type="Proteomes" id="UP000305067"/>
    </source>
</evidence>
<keyword evidence="1" id="KW-0732">Signal</keyword>
<evidence type="ECO:0000313" key="2">
    <source>
        <dbReference type="EMBL" id="TFK95097.1"/>
    </source>
</evidence>
<evidence type="ECO:0000256" key="1">
    <source>
        <dbReference type="SAM" id="SignalP"/>
    </source>
</evidence>
<organism evidence="2 3">
    <name type="scientific">Pterulicium gracile</name>
    <dbReference type="NCBI Taxonomy" id="1884261"/>
    <lineage>
        <taxon>Eukaryota</taxon>
        <taxon>Fungi</taxon>
        <taxon>Dikarya</taxon>
        <taxon>Basidiomycota</taxon>
        <taxon>Agaricomycotina</taxon>
        <taxon>Agaricomycetes</taxon>
        <taxon>Agaricomycetidae</taxon>
        <taxon>Agaricales</taxon>
        <taxon>Pleurotineae</taxon>
        <taxon>Pterulaceae</taxon>
        <taxon>Pterulicium</taxon>
    </lineage>
</organism>
<name>A0A5C3Q1U3_9AGAR</name>
<feature type="signal peptide" evidence="1">
    <location>
        <begin position="1"/>
        <end position="29"/>
    </location>
</feature>
<dbReference type="AlphaFoldDB" id="A0A5C3Q1U3"/>
<keyword evidence="3" id="KW-1185">Reference proteome</keyword>
<reference evidence="2 3" key="1">
    <citation type="journal article" date="2019" name="Nat. Ecol. Evol.">
        <title>Megaphylogeny resolves global patterns of mushroom evolution.</title>
        <authorList>
            <person name="Varga T."/>
            <person name="Krizsan K."/>
            <person name="Foldi C."/>
            <person name="Dima B."/>
            <person name="Sanchez-Garcia M."/>
            <person name="Sanchez-Ramirez S."/>
            <person name="Szollosi G.J."/>
            <person name="Szarkandi J.G."/>
            <person name="Papp V."/>
            <person name="Albert L."/>
            <person name="Andreopoulos W."/>
            <person name="Angelini C."/>
            <person name="Antonin V."/>
            <person name="Barry K.W."/>
            <person name="Bougher N.L."/>
            <person name="Buchanan P."/>
            <person name="Buyck B."/>
            <person name="Bense V."/>
            <person name="Catcheside P."/>
            <person name="Chovatia M."/>
            <person name="Cooper J."/>
            <person name="Damon W."/>
            <person name="Desjardin D."/>
            <person name="Finy P."/>
            <person name="Geml J."/>
            <person name="Haridas S."/>
            <person name="Hughes K."/>
            <person name="Justo A."/>
            <person name="Karasinski D."/>
            <person name="Kautmanova I."/>
            <person name="Kiss B."/>
            <person name="Kocsube S."/>
            <person name="Kotiranta H."/>
            <person name="LaButti K.M."/>
            <person name="Lechner B.E."/>
            <person name="Liimatainen K."/>
            <person name="Lipzen A."/>
            <person name="Lukacs Z."/>
            <person name="Mihaltcheva S."/>
            <person name="Morgado L.N."/>
            <person name="Niskanen T."/>
            <person name="Noordeloos M.E."/>
            <person name="Ohm R.A."/>
            <person name="Ortiz-Santana B."/>
            <person name="Ovrebo C."/>
            <person name="Racz N."/>
            <person name="Riley R."/>
            <person name="Savchenko A."/>
            <person name="Shiryaev A."/>
            <person name="Soop K."/>
            <person name="Spirin V."/>
            <person name="Szebenyi C."/>
            <person name="Tomsovsky M."/>
            <person name="Tulloss R.E."/>
            <person name="Uehling J."/>
            <person name="Grigoriev I.V."/>
            <person name="Vagvolgyi C."/>
            <person name="Papp T."/>
            <person name="Martin F.M."/>
            <person name="Miettinen O."/>
            <person name="Hibbett D.S."/>
            <person name="Nagy L.G."/>
        </authorList>
    </citation>
    <scope>NUCLEOTIDE SEQUENCE [LARGE SCALE GENOMIC DNA]</scope>
    <source>
        <strain evidence="2 3">CBS 309.79</strain>
    </source>
</reference>
<proteinExistence type="predicted"/>
<feature type="non-terminal residue" evidence="2">
    <location>
        <position position="75"/>
    </location>
</feature>
<gene>
    <name evidence="2" type="ORF">BDV98DRAFT_652027</name>
</gene>
<dbReference type="EMBL" id="ML178952">
    <property type="protein sequence ID" value="TFK95097.1"/>
    <property type="molecule type" value="Genomic_DNA"/>
</dbReference>
<feature type="chain" id="PRO_5022804765" evidence="1">
    <location>
        <begin position="30"/>
        <end position="75"/>
    </location>
</feature>
<protein>
    <submittedName>
        <fullName evidence="2">Uncharacterized protein</fullName>
    </submittedName>
</protein>
<sequence>MRMALGDMALVRALLEGMALLQQEGMALAMQVATAPVQVVVEEGTVPAVQEGTEEATGTVDLETRMIVGGVEERR</sequence>
<dbReference type="Proteomes" id="UP000305067">
    <property type="component" value="Unassembled WGS sequence"/>
</dbReference>
<accession>A0A5C3Q1U3</accession>